<comment type="caution">
    <text evidence="2">The sequence shown here is derived from an EMBL/GenBank/DDBJ whole genome shotgun (WGS) entry which is preliminary data.</text>
</comment>
<organism evidence="2 3">
    <name type="scientific">Metabacillus rhizolycopersici</name>
    <dbReference type="NCBI Taxonomy" id="2875709"/>
    <lineage>
        <taxon>Bacteria</taxon>
        <taxon>Bacillati</taxon>
        <taxon>Bacillota</taxon>
        <taxon>Bacilli</taxon>
        <taxon>Bacillales</taxon>
        <taxon>Bacillaceae</taxon>
        <taxon>Metabacillus</taxon>
    </lineage>
</organism>
<evidence type="ECO:0000256" key="1">
    <source>
        <dbReference type="SAM" id="Coils"/>
    </source>
</evidence>
<evidence type="ECO:0000313" key="3">
    <source>
        <dbReference type="Proteomes" id="UP001165287"/>
    </source>
</evidence>
<gene>
    <name evidence="2" type="ORF">K9V48_13565</name>
</gene>
<evidence type="ECO:0000313" key="2">
    <source>
        <dbReference type="EMBL" id="MBZ5751250.1"/>
    </source>
</evidence>
<accession>A0ABS7USG7</accession>
<protein>
    <recommendedName>
        <fullName evidence="4">Transposase</fullName>
    </recommendedName>
</protein>
<sequence>MVKETAPSFVLTLEMETNPSIISSIGSDLEVSRVIYNSCLGELVKREKQMKRTKKYKKVRRCLRAVSKKLSYYETQENQEKIKFYQAEKKQLVSELFDIQQQFHLSEYSIHNYLKPIRKHFGDTLNADIAQKVATRSWNTVKKKLKGEAKKVKFLKKGEMVSFKGKKNSTGWFYRKKQIVFGKSKINVKIKENDVYIQEALLAIESNLEFEYKTKKGELKNASHKVKYVRVLKRVIRGNVRYFAQLTVQGFPPAKRNKDGSFKHQLGTGRVGGDLGTSSIAVVGENEVLLTNLAENVMNRSR</sequence>
<proteinExistence type="predicted"/>
<dbReference type="RefSeq" id="WP_224139513.1">
    <property type="nucleotide sequence ID" value="NZ_JAIQUM010000028.1"/>
</dbReference>
<dbReference type="Proteomes" id="UP001165287">
    <property type="component" value="Unassembled WGS sequence"/>
</dbReference>
<keyword evidence="1" id="KW-0175">Coiled coil</keyword>
<dbReference type="EMBL" id="JAIQUM010000028">
    <property type="protein sequence ID" value="MBZ5751250.1"/>
    <property type="molecule type" value="Genomic_DNA"/>
</dbReference>
<feature type="coiled-coil region" evidence="1">
    <location>
        <begin position="75"/>
        <end position="102"/>
    </location>
</feature>
<keyword evidence="3" id="KW-1185">Reference proteome</keyword>
<evidence type="ECO:0008006" key="4">
    <source>
        <dbReference type="Google" id="ProtNLM"/>
    </source>
</evidence>
<reference evidence="2" key="1">
    <citation type="submission" date="2024-05" db="EMBL/GenBank/DDBJ databases">
        <title>Metabacillus sp. nov., isolated from the rhizosphere soil of tomato plants.</title>
        <authorList>
            <person name="Ma R."/>
        </authorList>
    </citation>
    <scope>NUCLEOTIDE SEQUENCE</scope>
    <source>
        <strain evidence="2">DBTR6</strain>
    </source>
</reference>
<name>A0ABS7USG7_9BACI</name>